<dbReference type="Proteomes" id="UP001410795">
    <property type="component" value="Unassembled WGS sequence"/>
</dbReference>
<evidence type="ECO:0000313" key="1">
    <source>
        <dbReference type="EMBL" id="GAA3669625.1"/>
    </source>
</evidence>
<evidence type="ECO:0000313" key="2">
    <source>
        <dbReference type="Proteomes" id="UP001410795"/>
    </source>
</evidence>
<gene>
    <name evidence="1" type="ORF">GCM10022202_34650</name>
</gene>
<reference evidence="2" key="1">
    <citation type="journal article" date="2019" name="Int. J. Syst. Evol. Microbiol.">
        <title>The Global Catalogue of Microorganisms (GCM) 10K type strain sequencing project: providing services to taxonomists for standard genome sequencing and annotation.</title>
        <authorList>
            <consortium name="The Broad Institute Genomics Platform"/>
            <consortium name="The Broad Institute Genome Sequencing Center for Infectious Disease"/>
            <person name="Wu L."/>
            <person name="Ma J."/>
        </authorList>
    </citation>
    <scope>NUCLEOTIDE SEQUENCE [LARGE SCALE GENOMIC DNA]</scope>
    <source>
        <strain evidence="2">JCM 16546</strain>
    </source>
</reference>
<name>A0ABP7BVP3_9MICO</name>
<proteinExistence type="predicted"/>
<accession>A0ABP7BVP3</accession>
<comment type="caution">
    <text evidence="1">The sequence shown here is derived from an EMBL/GenBank/DDBJ whole genome shotgun (WGS) entry which is preliminary data.</text>
</comment>
<organism evidence="1 2">
    <name type="scientific">Microbacterium marinilacus</name>
    <dbReference type="NCBI Taxonomy" id="415209"/>
    <lineage>
        <taxon>Bacteria</taxon>
        <taxon>Bacillati</taxon>
        <taxon>Actinomycetota</taxon>
        <taxon>Actinomycetes</taxon>
        <taxon>Micrococcales</taxon>
        <taxon>Microbacteriaceae</taxon>
        <taxon>Microbacterium</taxon>
    </lineage>
</organism>
<sequence>MTDSPTSHLDALREHGRIDLGIAPHRAEALGAAAAALAASVAPTAVVHWSGDADAILAHLVASALDVPRFAVAVDEGLMSLSRALPASSRVLLVGVTFDAYRSVGPVAVFLAADGHEVVLAIAVDDATPASEVGETPLART</sequence>
<protein>
    <submittedName>
        <fullName evidence="1">Uncharacterized protein</fullName>
    </submittedName>
</protein>
<dbReference type="EMBL" id="BAAAYV010000025">
    <property type="protein sequence ID" value="GAA3669625.1"/>
    <property type="molecule type" value="Genomic_DNA"/>
</dbReference>
<dbReference type="RefSeq" id="WP_221857180.1">
    <property type="nucleotide sequence ID" value="NZ_BAAAYV010000025.1"/>
</dbReference>
<keyword evidence="2" id="KW-1185">Reference proteome</keyword>